<dbReference type="OrthoDB" id="5573056at2"/>
<keyword evidence="1" id="KW-0472">Membrane</keyword>
<evidence type="ECO:0008006" key="4">
    <source>
        <dbReference type="Google" id="ProtNLM"/>
    </source>
</evidence>
<evidence type="ECO:0000313" key="2">
    <source>
        <dbReference type="EMBL" id="AMK78864.1"/>
    </source>
</evidence>
<evidence type="ECO:0000313" key="3">
    <source>
        <dbReference type="Proteomes" id="UP000030512"/>
    </source>
</evidence>
<keyword evidence="3" id="KW-1185">Reference proteome</keyword>
<keyword evidence="1" id="KW-1133">Transmembrane helix</keyword>
<feature type="transmembrane region" description="Helical" evidence="1">
    <location>
        <begin position="87"/>
        <end position="107"/>
    </location>
</feature>
<accession>A0A140E640</accession>
<dbReference type="AlphaFoldDB" id="A0A140E640"/>
<dbReference type="RefSeq" id="WP_036278743.1">
    <property type="nucleotide sequence ID" value="NZ_CP014476.1"/>
</dbReference>
<dbReference type="Proteomes" id="UP000030512">
    <property type="component" value="Chromosome"/>
</dbReference>
<keyword evidence="1" id="KW-0812">Transmembrane</keyword>
<gene>
    <name evidence="2" type="ORF">JT25_020650</name>
</gene>
<dbReference type="KEGG" id="mdn:JT25_020650"/>
<name>A0A140E640_9GAMM</name>
<evidence type="ECO:0000256" key="1">
    <source>
        <dbReference type="SAM" id="Phobius"/>
    </source>
</evidence>
<organism evidence="2 3">
    <name type="scientific">Methylomonas denitrificans</name>
    <dbReference type="NCBI Taxonomy" id="1538553"/>
    <lineage>
        <taxon>Bacteria</taxon>
        <taxon>Pseudomonadati</taxon>
        <taxon>Pseudomonadota</taxon>
        <taxon>Gammaproteobacteria</taxon>
        <taxon>Methylococcales</taxon>
        <taxon>Methylococcaceae</taxon>
        <taxon>Methylomonas</taxon>
    </lineage>
</organism>
<dbReference type="EMBL" id="CP014476">
    <property type="protein sequence ID" value="AMK78864.1"/>
    <property type="molecule type" value="Genomic_DNA"/>
</dbReference>
<feature type="transmembrane region" description="Helical" evidence="1">
    <location>
        <begin position="113"/>
        <end position="138"/>
    </location>
</feature>
<protein>
    <recommendedName>
        <fullName evidence="4">SMODS and SLOG-associating 2TM effector domain-containing protein</fullName>
    </recommendedName>
</protein>
<reference evidence="2 3" key="1">
    <citation type="journal article" date="2015" name="Environ. Microbiol.">
        <title>Methane oxidation coupled to nitrate reduction under hypoxia by the Gammaproteobacterium Methylomonas denitrificans, sp. nov. type strain FJG1.</title>
        <authorList>
            <person name="Kits K.D."/>
            <person name="Klotz M.G."/>
            <person name="Stein L.Y."/>
        </authorList>
    </citation>
    <scope>NUCLEOTIDE SEQUENCE [LARGE SCALE GENOMIC DNA]</scope>
    <source>
        <strain evidence="2 3">FJG1</strain>
    </source>
</reference>
<sequence>MLDSIALDIQALVNLLSRLRPELLDQICAKHPGYTETLRPGKLLGQDSASQSQLLVDLAMNTKSLVKQECLSIYNLLSTRLRGSLRLRLIGSTIATLSAGALIAALTQGIPKLVLAFAVLTVFAAAFMLVGECLEGYFGRQRGLREMQDRLLKNLLEVADVEAELRLMEFRGNFDGIEPQIRKLNAVAVTSQQIQHLVG</sequence>
<proteinExistence type="predicted"/>
<dbReference type="STRING" id="1538553.JT25_020650"/>